<dbReference type="InterPro" id="IPR036102">
    <property type="entry name" value="OsmC/Ohrsf"/>
</dbReference>
<dbReference type="Gene3D" id="3.30.300.20">
    <property type="match status" value="1"/>
</dbReference>
<gene>
    <name evidence="1" type="ORF">PTI97_06710</name>
</gene>
<dbReference type="InterPro" id="IPR003718">
    <property type="entry name" value="OsmC/Ohr_fam"/>
</dbReference>
<dbReference type="PANTHER" id="PTHR34352:SF1">
    <property type="entry name" value="PROTEIN YHFA"/>
    <property type="match status" value="1"/>
</dbReference>
<organism evidence="1 2">
    <name type="scientific">Exiguobacterium marinum</name>
    <dbReference type="NCBI Taxonomy" id="273528"/>
    <lineage>
        <taxon>Bacteria</taxon>
        <taxon>Bacillati</taxon>
        <taxon>Bacillota</taxon>
        <taxon>Bacilli</taxon>
        <taxon>Bacillales</taxon>
        <taxon>Bacillales Family XII. Incertae Sedis</taxon>
        <taxon>Exiguobacterium</taxon>
    </lineage>
</organism>
<evidence type="ECO:0000313" key="1">
    <source>
        <dbReference type="EMBL" id="WDH77202.1"/>
    </source>
</evidence>
<dbReference type="RefSeq" id="WP_274357640.1">
    <property type="nucleotide sequence ID" value="NZ_CP118099.1"/>
</dbReference>
<dbReference type="PANTHER" id="PTHR34352">
    <property type="entry name" value="PROTEIN YHFA"/>
    <property type="match status" value="1"/>
</dbReference>
<name>A0ABY7X282_9BACL</name>
<dbReference type="EMBL" id="CP118099">
    <property type="protein sequence ID" value="WDH77202.1"/>
    <property type="molecule type" value="Genomic_DNA"/>
</dbReference>
<keyword evidence="2" id="KW-1185">Reference proteome</keyword>
<proteinExistence type="predicted"/>
<sequence>MDMEVVWKQGMAFETHTPSGHKVTLDASEDVGGHDTGPRPTEMLLHATASCTGIDIVSILHKMRQPLESFEMKIDGVRAIEHPKRFTAIHILYILKGDMSEERVRRAIELSVERYCSVSHSLNATLSYSYQLNENGVIPFEMKE</sequence>
<dbReference type="Proteomes" id="UP001213680">
    <property type="component" value="Chromosome"/>
</dbReference>
<dbReference type="InterPro" id="IPR015946">
    <property type="entry name" value="KH_dom-like_a/b"/>
</dbReference>
<reference evidence="1 2" key="1">
    <citation type="submission" date="2023-02" db="EMBL/GenBank/DDBJ databases">
        <title>A bacterium isolated from plastisphere.</title>
        <authorList>
            <person name="Sun Y."/>
        </authorList>
    </citation>
    <scope>NUCLEOTIDE SEQUENCE [LARGE SCALE GENOMIC DNA]</scope>
    <source>
        <strain evidence="2">a-1</strain>
    </source>
</reference>
<evidence type="ECO:0000313" key="2">
    <source>
        <dbReference type="Proteomes" id="UP001213680"/>
    </source>
</evidence>
<dbReference type="Gene3D" id="2.20.25.10">
    <property type="match status" value="1"/>
</dbReference>
<dbReference type="Pfam" id="PF02566">
    <property type="entry name" value="OsmC"/>
    <property type="match status" value="1"/>
</dbReference>
<dbReference type="SUPFAM" id="SSF82784">
    <property type="entry name" value="OsmC-like"/>
    <property type="match status" value="1"/>
</dbReference>
<protein>
    <submittedName>
        <fullName evidence="1">OsmC family protein</fullName>
    </submittedName>
</protein>
<accession>A0ABY7X282</accession>